<organism evidence="2 3">
    <name type="scientific">Astrephomene gubernaculifera</name>
    <dbReference type="NCBI Taxonomy" id="47775"/>
    <lineage>
        <taxon>Eukaryota</taxon>
        <taxon>Viridiplantae</taxon>
        <taxon>Chlorophyta</taxon>
        <taxon>core chlorophytes</taxon>
        <taxon>Chlorophyceae</taxon>
        <taxon>CS clade</taxon>
        <taxon>Chlamydomonadales</taxon>
        <taxon>Astrephomenaceae</taxon>
        <taxon>Astrephomene</taxon>
    </lineage>
</organism>
<dbReference type="Proteomes" id="UP001054857">
    <property type="component" value="Unassembled WGS sequence"/>
</dbReference>
<feature type="compositionally biased region" description="Basic residues" evidence="1">
    <location>
        <begin position="193"/>
        <end position="211"/>
    </location>
</feature>
<evidence type="ECO:0000313" key="3">
    <source>
        <dbReference type="Proteomes" id="UP001054857"/>
    </source>
</evidence>
<feature type="non-terminal residue" evidence="2">
    <location>
        <position position="1"/>
    </location>
</feature>
<accession>A0AAD3DMR1</accession>
<keyword evidence="3" id="KW-1185">Reference proteome</keyword>
<evidence type="ECO:0000313" key="2">
    <source>
        <dbReference type="EMBL" id="GFR43974.1"/>
    </source>
</evidence>
<reference evidence="2 3" key="1">
    <citation type="journal article" date="2021" name="Sci. Rep.">
        <title>Genome sequencing of the multicellular alga Astrephomene provides insights into convergent evolution of germ-soma differentiation.</title>
        <authorList>
            <person name="Yamashita S."/>
            <person name="Yamamoto K."/>
            <person name="Matsuzaki R."/>
            <person name="Suzuki S."/>
            <person name="Yamaguchi H."/>
            <person name="Hirooka S."/>
            <person name="Minakuchi Y."/>
            <person name="Miyagishima S."/>
            <person name="Kawachi M."/>
            <person name="Toyoda A."/>
            <person name="Nozaki H."/>
        </authorList>
    </citation>
    <scope>NUCLEOTIDE SEQUENCE [LARGE SCALE GENOMIC DNA]</scope>
    <source>
        <strain evidence="2 3">NIES-4017</strain>
    </source>
</reference>
<gene>
    <name evidence="2" type="ORF">Agub_g5118</name>
</gene>
<protein>
    <submittedName>
        <fullName evidence="2">Uncharacterized protein</fullName>
    </submittedName>
</protein>
<feature type="region of interest" description="Disordered" evidence="1">
    <location>
        <begin position="187"/>
        <end position="211"/>
    </location>
</feature>
<dbReference type="AlphaFoldDB" id="A0AAD3DMR1"/>
<feature type="non-terminal residue" evidence="2">
    <location>
        <position position="211"/>
    </location>
</feature>
<dbReference type="EMBL" id="BMAR01000006">
    <property type="protein sequence ID" value="GFR43974.1"/>
    <property type="molecule type" value="Genomic_DNA"/>
</dbReference>
<evidence type="ECO:0000256" key="1">
    <source>
        <dbReference type="SAM" id="MobiDB-lite"/>
    </source>
</evidence>
<comment type="caution">
    <text evidence="2">The sequence shown here is derived from an EMBL/GenBank/DDBJ whole genome shotgun (WGS) entry which is preliminary data.</text>
</comment>
<proteinExistence type="predicted"/>
<name>A0AAD3DMR1_9CHLO</name>
<sequence length="211" mass="22589">CLDELHRSAPAAAAGAAGAADTAASRPDWTHLFLSVLPPLPLPPGGRDDARVAAALRSAAAALVARHGGALRQAAVAVWETRLRGPLREAAWRVVVSMPTGHEHGEEHVEVYREALQESYLQHQQAKQHKDVSAAAAPGKLPHHQQIVSPAQLPVRVYVPALLYPALHSLFPPASYSAHYAATHGGGLVHHPLQQHHHRHHHHHHAHSGGG</sequence>